<keyword evidence="2" id="KW-1185">Reference proteome</keyword>
<dbReference type="CDD" id="cd00565">
    <property type="entry name" value="Ubl_ThiS"/>
    <property type="match status" value="1"/>
</dbReference>
<dbReference type="PANTHER" id="PTHR34472">
    <property type="entry name" value="SULFUR CARRIER PROTEIN THIS"/>
    <property type="match status" value="1"/>
</dbReference>
<organism evidence="1 2">
    <name type="scientific">Prosthecochloris marina</name>
    <dbReference type="NCBI Taxonomy" id="2017681"/>
    <lineage>
        <taxon>Bacteria</taxon>
        <taxon>Pseudomonadati</taxon>
        <taxon>Chlorobiota</taxon>
        <taxon>Chlorobiia</taxon>
        <taxon>Chlorobiales</taxon>
        <taxon>Chlorobiaceae</taxon>
        <taxon>Prosthecochloris</taxon>
    </lineage>
</organism>
<dbReference type="Pfam" id="PF02597">
    <property type="entry name" value="ThiS"/>
    <property type="match status" value="1"/>
</dbReference>
<accession>A0A317T6H8</accession>
<dbReference type="NCBIfam" id="TIGR01683">
    <property type="entry name" value="thiS"/>
    <property type="match status" value="1"/>
</dbReference>
<dbReference type="InterPro" id="IPR016155">
    <property type="entry name" value="Mopterin_synth/thiamin_S_b"/>
</dbReference>
<comment type="caution">
    <text evidence="1">The sequence shown here is derived from an EMBL/GenBank/DDBJ whole genome shotgun (WGS) entry which is preliminary data.</text>
</comment>
<evidence type="ECO:0000313" key="2">
    <source>
        <dbReference type="Proteomes" id="UP000246278"/>
    </source>
</evidence>
<protein>
    <submittedName>
        <fullName evidence="1">Thiamine biosynthesis protein ThiS</fullName>
    </submittedName>
</protein>
<dbReference type="InterPro" id="IPR012675">
    <property type="entry name" value="Beta-grasp_dom_sf"/>
</dbReference>
<dbReference type="Gene3D" id="3.10.20.30">
    <property type="match status" value="1"/>
</dbReference>
<dbReference type="AlphaFoldDB" id="A0A317T6H8"/>
<name>A0A317T6H8_9CHLB</name>
<dbReference type="InterPro" id="IPR003749">
    <property type="entry name" value="ThiS/MoaD-like"/>
</dbReference>
<dbReference type="EMBL" id="PDNZ01000004">
    <property type="protein sequence ID" value="PWW82195.1"/>
    <property type="molecule type" value="Genomic_DNA"/>
</dbReference>
<gene>
    <name evidence="1" type="primary">thiS</name>
    <name evidence="1" type="ORF">CR164_07655</name>
</gene>
<dbReference type="PANTHER" id="PTHR34472:SF1">
    <property type="entry name" value="SULFUR CARRIER PROTEIN THIS"/>
    <property type="match status" value="1"/>
</dbReference>
<dbReference type="RefSeq" id="WP_110023329.1">
    <property type="nucleotide sequence ID" value="NZ_PDNZ01000004.1"/>
</dbReference>
<dbReference type="InterPro" id="IPR010035">
    <property type="entry name" value="Thi_S"/>
</dbReference>
<dbReference type="Proteomes" id="UP000246278">
    <property type="component" value="Unassembled WGS sequence"/>
</dbReference>
<dbReference type="OrthoDB" id="9810692at2"/>
<dbReference type="SUPFAM" id="SSF54285">
    <property type="entry name" value="MoaD/ThiS"/>
    <property type="match status" value="1"/>
</dbReference>
<evidence type="ECO:0000313" key="1">
    <source>
        <dbReference type="EMBL" id="PWW82195.1"/>
    </source>
</evidence>
<proteinExistence type="predicted"/>
<sequence>MKLTINGEKKELTSETMTVTELLALQGVEMPDMVSVQINGDFLERDAFDSKVVRDGDEVDFLYFMGGGCSE</sequence>
<reference evidence="2" key="1">
    <citation type="submission" date="2017-10" db="EMBL/GenBank/DDBJ databases">
        <authorList>
            <person name="Gaisin V.A."/>
            <person name="Rysina M.S."/>
            <person name="Grouzdev D.S."/>
        </authorList>
    </citation>
    <scope>NUCLEOTIDE SEQUENCE [LARGE SCALE GENOMIC DNA]</scope>
    <source>
        <strain evidence="2">V1</strain>
    </source>
</reference>